<reference evidence="2" key="1">
    <citation type="submission" date="2022-08" db="EMBL/GenBank/DDBJ databases">
        <authorList>
            <person name="Deng Y."/>
            <person name="Han X.-F."/>
            <person name="Zhang Y.-Q."/>
        </authorList>
    </citation>
    <scope>NUCLEOTIDE SEQUENCE</scope>
    <source>
        <strain evidence="2">CPCC 203386</strain>
    </source>
</reference>
<name>A0ABT2HBB3_9MICO</name>
<sequence>PPTYGRKLMSLFAKLFGDAAKGAVASVEKKITKDVVEATIAGSLLVAAANDGISDDELGALEVVLGAADEFKPWESDFQKLIEKYATQLMKAPRLGKMTALREIGDLRGKNPDDAELVMNCILTVADASGSIETEEKKVLGEIASVLGVNLAKFGV</sequence>
<dbReference type="Proteomes" id="UP001165586">
    <property type="component" value="Unassembled WGS sequence"/>
</dbReference>
<feature type="non-terminal residue" evidence="2">
    <location>
        <position position="1"/>
    </location>
</feature>
<evidence type="ECO:0000259" key="1">
    <source>
        <dbReference type="Pfam" id="PF05099"/>
    </source>
</evidence>
<evidence type="ECO:0000313" key="2">
    <source>
        <dbReference type="EMBL" id="MCS5737239.1"/>
    </source>
</evidence>
<gene>
    <name evidence="2" type="ORF">N1032_26270</name>
</gene>
<dbReference type="Gene3D" id="1.10.3680.10">
    <property type="entry name" value="TerB-like"/>
    <property type="match status" value="1"/>
</dbReference>
<organism evidence="2 3">
    <name type="scientific">Herbiconiux daphne</name>
    <dbReference type="NCBI Taxonomy" id="2970914"/>
    <lineage>
        <taxon>Bacteria</taxon>
        <taxon>Bacillati</taxon>
        <taxon>Actinomycetota</taxon>
        <taxon>Actinomycetes</taxon>
        <taxon>Micrococcales</taxon>
        <taxon>Microbacteriaceae</taxon>
        <taxon>Herbiconiux</taxon>
    </lineage>
</organism>
<accession>A0ABT2HBB3</accession>
<dbReference type="CDD" id="cd07176">
    <property type="entry name" value="terB"/>
    <property type="match status" value="1"/>
</dbReference>
<dbReference type="EMBL" id="JANLCJ010000528">
    <property type="protein sequence ID" value="MCS5737239.1"/>
    <property type="molecule type" value="Genomic_DNA"/>
</dbReference>
<dbReference type="SUPFAM" id="SSF158682">
    <property type="entry name" value="TerB-like"/>
    <property type="match status" value="1"/>
</dbReference>
<dbReference type="RefSeq" id="WP_259543584.1">
    <property type="nucleotide sequence ID" value="NZ_JANLCJ010000528.1"/>
</dbReference>
<evidence type="ECO:0000313" key="3">
    <source>
        <dbReference type="Proteomes" id="UP001165586"/>
    </source>
</evidence>
<dbReference type="Pfam" id="PF05099">
    <property type="entry name" value="TerB"/>
    <property type="match status" value="1"/>
</dbReference>
<dbReference type="InterPro" id="IPR007791">
    <property type="entry name" value="DjlA_N"/>
</dbReference>
<comment type="caution">
    <text evidence="2">The sequence shown here is derived from an EMBL/GenBank/DDBJ whole genome shotgun (WGS) entry which is preliminary data.</text>
</comment>
<feature type="domain" description="Co-chaperone DjlA N-terminal" evidence="1">
    <location>
        <begin position="38"/>
        <end position="154"/>
    </location>
</feature>
<dbReference type="InterPro" id="IPR029024">
    <property type="entry name" value="TerB-like"/>
</dbReference>
<protein>
    <submittedName>
        <fullName evidence="2">TerB family tellurite resistance protein</fullName>
    </submittedName>
</protein>
<proteinExistence type="predicted"/>
<keyword evidence="3" id="KW-1185">Reference proteome</keyword>